<dbReference type="RefSeq" id="XP_044564344.1">
    <property type="nucleotide sequence ID" value="XM_044703569.1"/>
</dbReference>
<dbReference type="OMA" id="MENSTRA"/>
<reference evidence="1 2" key="1">
    <citation type="journal article" date="2019" name="Sci. Rep.">
        <title>Nanopore sequencing improves the draft genome of the human pathogenic amoeba Naegleria fowleri.</title>
        <authorList>
            <person name="Liechti N."/>
            <person name="Schurch N."/>
            <person name="Bruggmann R."/>
            <person name="Wittwer M."/>
        </authorList>
    </citation>
    <scope>NUCLEOTIDE SEQUENCE [LARGE SCALE GENOMIC DNA]</scope>
    <source>
        <strain evidence="1 2">ATCC 30894</strain>
    </source>
</reference>
<proteinExistence type="predicted"/>
<dbReference type="GeneID" id="68108517"/>
<keyword evidence="2" id="KW-1185">Reference proteome</keyword>
<gene>
    <name evidence="1" type="ORF">FDP41_001299</name>
</gene>
<dbReference type="Proteomes" id="UP000444721">
    <property type="component" value="Unassembled WGS sequence"/>
</dbReference>
<sequence length="1642" mass="189915">MFRKIPKETKENQQLLQQQQLHDGYKLPLEATPDITCVIETDTLASINASAYFHAEEHYCGPAPSCPFFNIKDVMKTMDGLFSQDKMSFFSYGIELENLITEEENPQQEPPSHNMELLKKLKSILSTWTLRSLRSHVLPENQNGKSKNPFLLLCNKIDQTFYQPEHGSFSVLQRSLILISVGYNLALATCLPYYVASVIRLCCDVLALANKNCSHLLSLTLPNTILEFTTATGVALPSKKKEKNVTEITIRILESLCEKVASYGVNIKRVMINFDTKTQFEEVPFMITKEISYLFDSMAKCWPKLQILQNKHFTLCEHILTMMIEKNLINISLEHLMQSNDSIVSLTSQFDKVMNKYFSYSLLIEKTSFKAAALLYDKFSSLHRCNHLDFHKNIQAMWSLFLRVLYYSQYFYQTPKRAEYLKSRISLVKDFFQISTKLLTDFSEANDAIFNNHWYTFCLQNISQALKHCSTDGITFEIWTDLEYICKKYLSICRDATIEQYSTVYNFVQEIYQDIAIGILTAPLLRLPDRWDTRRLPIVLGLNDRIIFRGSDADFCYSETADTLSTDAMTDDSDSVISSSLPRFNRDNIGIDLHYLLDADYVDQKYETLFGTKIYLNEKYPVLEALSSVPSKRSLVLYAICILYETAQKHCANVNPNTIHGFVQTKISNRGDLYALSHTELKKILMENIIVPCEQLRSVNTLQDYYRVVEEINSDCGLTENDILAAVSEKDQLQFLSKLDSISDTVQHLFHMFATDNHWAKKFCDYLIHPQHANSILYQLESCGFEKFRILVYTMLGIYINILQNNELKNFTPLFKNQFIQFLTKITSDYYQTTALKAIFIKMTELNFSKNMPNDVIREALNFCTDLATVLGNHHSLYDSILSNSLYEFKQYLVHGNSWKTLPFSSTFFLSCPLGFASPRFTATFSQNLDLVGDYLSVSIDNNFYDPFVLALIRSKILRLVFEHLVSNANEISSHLSSRLFEYVNIEFLTQNFITMKQYWETRMESIDNSLTAAAFEYYRTANIGNLFELSNAMSFIFAREMCYRLCRSGEMVSRSHLRKSMFTLNYPNVDEIMYSICMNFNNKQDLENFLIEDLSNELCAILSNSDNQLFCVRECLWKINVIGEIIRNNYALVDDTCYENLFLITLKVLASNVAMPPEVLVMICKFLICYHPDQKKYMRIISTGETDLQIIVEQLDIYKNVSSSLYRFCVDLLHFLYSMYLSSDLKDSEILNTVDLDNPTIQTSLIPRYMSIASTFIRSLTHKLSNKHTFRMCKDVEETLRKFLNSKPMMTLVRNANFSLCHFSQSNSNIFVIPTIKKLMKNETKLEIIQKEINYLQIRSQECIPTANRSLFITKVLNASPNDRPRFEYLPNQPKLWSVLNYMNLHSSSSLLCLSTSMDYRHFFPIFNDPSSEVNNVHENLLLLQDACREINQILPTCVDDLSKRNVYYVAGYLVGVSILTKYILGPLNLDRNVLQLFLNDISLDNLDSQHANIEQLQALYNYFNAGIRMVLSDEITNMLKILTLEEFLSLLGDEQTIEKRISSMLRHVERDSDISQEECTNFVFKLLKPTLRQDTMLVNYFSGMFIHGKAALVTLTVIPSKYAQIQINPAKRVIEIPVRSTTEDLRALLRKQPHIYFLDQ</sequence>
<dbReference type="OrthoDB" id="10392330at2759"/>
<protein>
    <recommendedName>
        <fullName evidence="3">HECT domain-containing protein</fullName>
    </recommendedName>
</protein>
<dbReference type="VEuPathDB" id="AmoebaDB:NF0082140"/>
<name>A0A6A5BYM1_NAEFO</name>
<evidence type="ECO:0000313" key="1">
    <source>
        <dbReference type="EMBL" id="KAF0979631.1"/>
    </source>
</evidence>
<dbReference type="VEuPathDB" id="AmoebaDB:FDP41_001299"/>
<evidence type="ECO:0008006" key="3">
    <source>
        <dbReference type="Google" id="ProtNLM"/>
    </source>
</evidence>
<organism evidence="1 2">
    <name type="scientific">Naegleria fowleri</name>
    <name type="common">Brain eating amoeba</name>
    <dbReference type="NCBI Taxonomy" id="5763"/>
    <lineage>
        <taxon>Eukaryota</taxon>
        <taxon>Discoba</taxon>
        <taxon>Heterolobosea</taxon>
        <taxon>Tetramitia</taxon>
        <taxon>Eutetramitia</taxon>
        <taxon>Vahlkampfiidae</taxon>
        <taxon>Naegleria</taxon>
    </lineage>
</organism>
<evidence type="ECO:0000313" key="2">
    <source>
        <dbReference type="Proteomes" id="UP000444721"/>
    </source>
</evidence>
<dbReference type="VEuPathDB" id="AmoebaDB:NfTy_030360"/>
<dbReference type="EMBL" id="VFQX01000023">
    <property type="protein sequence ID" value="KAF0979631.1"/>
    <property type="molecule type" value="Genomic_DNA"/>
</dbReference>
<comment type="caution">
    <text evidence="1">The sequence shown here is derived from an EMBL/GenBank/DDBJ whole genome shotgun (WGS) entry which is preliminary data.</text>
</comment>
<accession>A0A6A5BYM1</accession>